<accession>A0AAW0QUV9</accession>
<dbReference type="GO" id="GO:0004104">
    <property type="term" value="F:cholinesterase activity"/>
    <property type="evidence" value="ECO:0007669"/>
    <property type="project" value="InterPro"/>
</dbReference>
<comment type="similarity">
    <text evidence="1 4">Belongs to the type-B carboxylesterase/lipase family.</text>
</comment>
<dbReference type="PANTHER" id="PTHR43918">
    <property type="entry name" value="ACETYLCHOLINESTERASE"/>
    <property type="match status" value="1"/>
</dbReference>
<dbReference type="InterPro" id="IPR029058">
    <property type="entry name" value="AB_hydrolase_fold"/>
</dbReference>
<dbReference type="Proteomes" id="UP001392437">
    <property type="component" value="Unassembled WGS sequence"/>
</dbReference>
<organism evidence="6 7">
    <name type="scientific">Apiospora kogelbergensis</name>
    <dbReference type="NCBI Taxonomy" id="1337665"/>
    <lineage>
        <taxon>Eukaryota</taxon>
        <taxon>Fungi</taxon>
        <taxon>Dikarya</taxon>
        <taxon>Ascomycota</taxon>
        <taxon>Pezizomycotina</taxon>
        <taxon>Sordariomycetes</taxon>
        <taxon>Xylariomycetidae</taxon>
        <taxon>Amphisphaeriales</taxon>
        <taxon>Apiosporaceae</taxon>
        <taxon>Apiospora</taxon>
    </lineage>
</organism>
<feature type="domain" description="Carboxylesterase type B" evidence="5">
    <location>
        <begin position="385"/>
        <end position="484"/>
    </location>
</feature>
<dbReference type="InterPro" id="IPR000997">
    <property type="entry name" value="Cholinesterase"/>
</dbReference>
<dbReference type="PRINTS" id="PR00878">
    <property type="entry name" value="CHOLNESTRASE"/>
</dbReference>
<dbReference type="EMBL" id="JAQQWP010000008">
    <property type="protein sequence ID" value="KAK8105675.1"/>
    <property type="molecule type" value="Genomic_DNA"/>
</dbReference>
<evidence type="ECO:0000256" key="4">
    <source>
        <dbReference type="RuleBase" id="RU361235"/>
    </source>
</evidence>
<name>A0AAW0QUV9_9PEZI</name>
<keyword evidence="3" id="KW-1015">Disulfide bond</keyword>
<feature type="domain" description="Carboxylesterase type B" evidence="5">
    <location>
        <begin position="28"/>
        <end position="361"/>
    </location>
</feature>
<dbReference type="PANTHER" id="PTHR43918:SF4">
    <property type="entry name" value="CARBOXYLIC ESTER HYDROLASE"/>
    <property type="match status" value="1"/>
</dbReference>
<evidence type="ECO:0000259" key="5">
    <source>
        <dbReference type="Pfam" id="PF00135"/>
    </source>
</evidence>
<dbReference type="InterPro" id="IPR002018">
    <property type="entry name" value="CarbesteraseB"/>
</dbReference>
<evidence type="ECO:0000256" key="1">
    <source>
        <dbReference type="ARBA" id="ARBA00005964"/>
    </source>
</evidence>
<gene>
    <name evidence="6" type="ORF">PG999_009034</name>
</gene>
<dbReference type="PROSITE" id="PS00941">
    <property type="entry name" value="CARBOXYLESTERASE_B_2"/>
    <property type="match status" value="1"/>
</dbReference>
<protein>
    <recommendedName>
        <fullName evidence="4">Carboxylic ester hydrolase</fullName>
        <ecNumber evidence="4">3.1.1.-</ecNumber>
    </recommendedName>
</protein>
<dbReference type="InterPro" id="IPR019819">
    <property type="entry name" value="Carboxylesterase_B_CS"/>
</dbReference>
<dbReference type="InterPro" id="IPR019826">
    <property type="entry name" value="Carboxylesterase_B_AS"/>
</dbReference>
<dbReference type="PROSITE" id="PS00122">
    <property type="entry name" value="CARBOXYLESTERASE_B_1"/>
    <property type="match status" value="1"/>
</dbReference>
<evidence type="ECO:0000256" key="2">
    <source>
        <dbReference type="ARBA" id="ARBA00022801"/>
    </source>
</evidence>
<dbReference type="Pfam" id="PF00135">
    <property type="entry name" value="COesterase"/>
    <property type="match status" value="2"/>
</dbReference>
<dbReference type="InterPro" id="IPR050654">
    <property type="entry name" value="AChE-related_enzymes"/>
</dbReference>
<reference evidence="6 7" key="1">
    <citation type="submission" date="2023-01" db="EMBL/GenBank/DDBJ databases">
        <title>Analysis of 21 Apiospora genomes using comparative genomics revels a genus with tremendous synthesis potential of carbohydrate active enzymes and secondary metabolites.</title>
        <authorList>
            <person name="Sorensen T."/>
        </authorList>
    </citation>
    <scope>NUCLEOTIDE SEQUENCE [LARGE SCALE GENOMIC DNA]</scope>
    <source>
        <strain evidence="6 7">CBS 117206</strain>
    </source>
</reference>
<comment type="caution">
    <text evidence="6">The sequence shown here is derived from an EMBL/GenBank/DDBJ whole genome shotgun (WGS) entry which is preliminary data.</text>
</comment>
<dbReference type="SUPFAM" id="SSF53474">
    <property type="entry name" value="alpha/beta-Hydrolases"/>
    <property type="match status" value="1"/>
</dbReference>
<dbReference type="AlphaFoldDB" id="A0AAW0QUV9"/>
<keyword evidence="7" id="KW-1185">Reference proteome</keyword>
<evidence type="ECO:0000313" key="7">
    <source>
        <dbReference type="Proteomes" id="UP001392437"/>
    </source>
</evidence>
<evidence type="ECO:0000313" key="6">
    <source>
        <dbReference type="EMBL" id="KAK8105675.1"/>
    </source>
</evidence>
<dbReference type="EC" id="3.1.1.-" evidence="4"/>
<evidence type="ECO:0000256" key="3">
    <source>
        <dbReference type="ARBA" id="ARBA00023157"/>
    </source>
</evidence>
<proteinExistence type="inferred from homology"/>
<keyword evidence="2 4" id="KW-0378">Hydrolase</keyword>
<dbReference type="Gene3D" id="3.40.50.1820">
    <property type="entry name" value="alpha/beta hydrolase"/>
    <property type="match status" value="2"/>
</dbReference>
<sequence>MKSFLVSAALVASNVNVTELVTATTPAIATLKSGEIVGAQKILPGLDTAVNQFLGVPYAAPPLGALRFALPSPPTPWLTPRNVTAWPNACTQQGNTDVLLAPESEDCLYVNVFAPASPAPASNGKGGRAVMVWIHGGGFKSGSASMTRHDGTSFAAHQDVVVVSMNYRLGAFGFPASPAIPTRKRNLGLYDQRLALQWVQENIVHFGGDPAKVTIFGESSGATSVSRLVGTMNDTNSRPFRAAIQQSGTYESAWVMDPPGDVLGPAAWPLLAKSLNCSSSAALGNVGVSMAADQAAAELECVRAAPASSIRAFVNDPSVSWTFAPVNDGITQLADPDLARAEGHVAKIPLLIGTNANEGHIRSGGLGPNGEIIADGWHVNAAIDTDVEYTCPTSRVAQNAAFSLGLPVWRYFFNATFPNTAIREGLGAYHSSEIPIVFGAYPEANATADQARLSKAMQTAWANFAKDPYGAGPGWAAVGSGNADQYPVVALNVDTDPTVKGWALIDSGAVDGACRLFELTYKYRRGSPWW</sequence>